<keyword evidence="5 10" id="KW-0067">ATP-binding</keyword>
<keyword evidence="4" id="KW-0547">Nucleotide-binding</keyword>
<evidence type="ECO:0000256" key="5">
    <source>
        <dbReference type="ARBA" id="ARBA00022840"/>
    </source>
</evidence>
<dbReference type="GO" id="GO:0016887">
    <property type="term" value="F:ATP hydrolysis activity"/>
    <property type="evidence" value="ECO:0007669"/>
    <property type="project" value="InterPro"/>
</dbReference>
<dbReference type="SMART" id="SM00382">
    <property type="entry name" value="AAA"/>
    <property type="match status" value="1"/>
</dbReference>
<comment type="subcellular location">
    <subcellularLocation>
        <location evidence="1">Cell membrane</location>
        <topology evidence="1">Peripheral membrane protein</topology>
    </subcellularLocation>
</comment>
<dbReference type="InterPro" id="IPR050763">
    <property type="entry name" value="ABC_transporter_ATP-binding"/>
</dbReference>
<dbReference type="EMBL" id="FNQB01000002">
    <property type="protein sequence ID" value="SDZ22693.1"/>
    <property type="molecule type" value="Genomic_DNA"/>
</dbReference>
<organism evidence="10 11">
    <name type="scientific">Asanoa ishikariensis</name>
    <dbReference type="NCBI Taxonomy" id="137265"/>
    <lineage>
        <taxon>Bacteria</taxon>
        <taxon>Bacillati</taxon>
        <taxon>Actinomycetota</taxon>
        <taxon>Actinomycetes</taxon>
        <taxon>Micromonosporales</taxon>
        <taxon>Micromonosporaceae</taxon>
        <taxon>Asanoa</taxon>
    </lineage>
</organism>
<keyword evidence="3" id="KW-1003">Cell membrane</keyword>
<keyword evidence="6" id="KW-1278">Translocase</keyword>
<evidence type="ECO:0000256" key="7">
    <source>
        <dbReference type="ARBA" id="ARBA00023136"/>
    </source>
</evidence>
<name>A0A1H3RAZ8_9ACTN</name>
<gene>
    <name evidence="10" type="ORF">SAMN05421684_3656</name>
</gene>
<dbReference type="PANTHER" id="PTHR42711:SF16">
    <property type="entry name" value="ABC TRANSPORTER ATP-BINDING PROTEIN"/>
    <property type="match status" value="1"/>
</dbReference>
<dbReference type="InterPro" id="IPR017871">
    <property type="entry name" value="ABC_transporter-like_CS"/>
</dbReference>
<evidence type="ECO:0000313" key="11">
    <source>
        <dbReference type="Proteomes" id="UP000199632"/>
    </source>
</evidence>
<dbReference type="PROSITE" id="PS50893">
    <property type="entry name" value="ABC_TRANSPORTER_2"/>
    <property type="match status" value="1"/>
</dbReference>
<keyword evidence="11" id="KW-1185">Reference proteome</keyword>
<evidence type="ECO:0000256" key="1">
    <source>
        <dbReference type="ARBA" id="ARBA00004202"/>
    </source>
</evidence>
<keyword evidence="2" id="KW-0813">Transport</keyword>
<evidence type="ECO:0000256" key="3">
    <source>
        <dbReference type="ARBA" id="ARBA00022475"/>
    </source>
</evidence>
<dbReference type="Pfam" id="PF00005">
    <property type="entry name" value="ABC_tran"/>
    <property type="match status" value="1"/>
</dbReference>
<dbReference type="GO" id="GO:0005524">
    <property type="term" value="F:ATP binding"/>
    <property type="evidence" value="ECO:0007669"/>
    <property type="project" value="UniProtKB-KW"/>
</dbReference>
<dbReference type="PROSITE" id="PS00211">
    <property type="entry name" value="ABC_TRANSPORTER_1"/>
    <property type="match status" value="1"/>
</dbReference>
<evidence type="ECO:0000256" key="8">
    <source>
        <dbReference type="ARBA" id="ARBA00023251"/>
    </source>
</evidence>
<accession>A0A1H3RAZ8</accession>
<evidence type="ECO:0000256" key="2">
    <source>
        <dbReference type="ARBA" id="ARBA00022448"/>
    </source>
</evidence>
<dbReference type="GO" id="GO:0046677">
    <property type="term" value="P:response to antibiotic"/>
    <property type="evidence" value="ECO:0007669"/>
    <property type="project" value="UniProtKB-KW"/>
</dbReference>
<dbReference type="InterPro" id="IPR003439">
    <property type="entry name" value="ABC_transporter-like_ATP-bd"/>
</dbReference>
<sequence length="286" mass="30497">MSVMTQEEPAIAVSGLRKAYGDNVAVAGVDLEVRRGEVFALLGPNGAGKTTTVEILEGYRHRDGGTVSVLGADPEHADRAWRARVGIVLQGTGEFDDLTVGEVVHHFAQFYPSPDDPAAVIARVGLANKARARTHTLSGGQKRRLDVALGIVGRPELLFLDEPTTGFDPEARREFWDLIRDLSAAGTTIVLTTHYLEEAEALAHRLAVIADGSLVAVSTPQALGDRQNAAATVSWRTAEGTVERKETSTPTALVAEIAAGYGGEVPGLTVTRPTLEDVYLTMIGHR</sequence>
<evidence type="ECO:0000256" key="4">
    <source>
        <dbReference type="ARBA" id="ARBA00022741"/>
    </source>
</evidence>
<protein>
    <submittedName>
        <fullName evidence="10">ABC-2 type transport system ATP-binding protein</fullName>
    </submittedName>
</protein>
<dbReference type="PANTHER" id="PTHR42711">
    <property type="entry name" value="ABC TRANSPORTER ATP-BINDING PROTEIN"/>
    <property type="match status" value="1"/>
</dbReference>
<evidence type="ECO:0000313" key="10">
    <source>
        <dbReference type="EMBL" id="SDZ22693.1"/>
    </source>
</evidence>
<dbReference type="GO" id="GO:0005886">
    <property type="term" value="C:plasma membrane"/>
    <property type="evidence" value="ECO:0007669"/>
    <property type="project" value="UniProtKB-SubCell"/>
</dbReference>
<evidence type="ECO:0000259" key="9">
    <source>
        <dbReference type="PROSITE" id="PS50893"/>
    </source>
</evidence>
<evidence type="ECO:0000256" key="6">
    <source>
        <dbReference type="ARBA" id="ARBA00022967"/>
    </source>
</evidence>
<dbReference type="CDD" id="cd03230">
    <property type="entry name" value="ABC_DR_subfamily_A"/>
    <property type="match status" value="1"/>
</dbReference>
<dbReference type="InterPro" id="IPR003593">
    <property type="entry name" value="AAA+_ATPase"/>
</dbReference>
<dbReference type="FunFam" id="3.40.50.300:FF:000589">
    <property type="entry name" value="ABC transporter, ATP-binding subunit"/>
    <property type="match status" value="1"/>
</dbReference>
<feature type="domain" description="ABC transporter" evidence="9">
    <location>
        <begin position="11"/>
        <end position="236"/>
    </location>
</feature>
<dbReference type="STRING" id="137265.SAMN05421684_3656"/>
<keyword evidence="8" id="KW-0046">Antibiotic resistance</keyword>
<proteinExistence type="predicted"/>
<dbReference type="SUPFAM" id="SSF52540">
    <property type="entry name" value="P-loop containing nucleoside triphosphate hydrolases"/>
    <property type="match status" value="1"/>
</dbReference>
<dbReference type="InterPro" id="IPR027417">
    <property type="entry name" value="P-loop_NTPase"/>
</dbReference>
<reference evidence="11" key="1">
    <citation type="submission" date="2016-10" db="EMBL/GenBank/DDBJ databases">
        <authorList>
            <person name="Varghese N."/>
            <person name="Submissions S."/>
        </authorList>
    </citation>
    <scope>NUCLEOTIDE SEQUENCE [LARGE SCALE GENOMIC DNA]</scope>
    <source>
        <strain evidence="11">DSM 44718</strain>
    </source>
</reference>
<dbReference type="AlphaFoldDB" id="A0A1H3RAZ8"/>
<dbReference type="Proteomes" id="UP000199632">
    <property type="component" value="Unassembled WGS sequence"/>
</dbReference>
<keyword evidence="7" id="KW-0472">Membrane</keyword>
<dbReference type="Gene3D" id="3.40.50.300">
    <property type="entry name" value="P-loop containing nucleotide triphosphate hydrolases"/>
    <property type="match status" value="1"/>
</dbReference>